<organism evidence="1 2">
    <name type="scientific">Pseudomonas syringae pv. maculicola</name>
    <dbReference type="NCBI Taxonomy" id="59511"/>
    <lineage>
        <taxon>Bacteria</taxon>
        <taxon>Pseudomonadati</taxon>
        <taxon>Pseudomonadota</taxon>
        <taxon>Gammaproteobacteria</taxon>
        <taxon>Pseudomonadales</taxon>
        <taxon>Pseudomonadaceae</taxon>
        <taxon>Pseudomonas</taxon>
    </lineage>
</organism>
<evidence type="ECO:0000313" key="2">
    <source>
        <dbReference type="Proteomes" id="UP000282378"/>
    </source>
</evidence>
<protein>
    <submittedName>
        <fullName evidence="1">Uncharacterized protein</fullName>
    </submittedName>
</protein>
<sequence>MAKNNDKTLTNPAKIIRARQVFFRGDRSKCQ</sequence>
<dbReference type="EMBL" id="RBNL01002451">
    <property type="protein sequence ID" value="RML72099.1"/>
    <property type="molecule type" value="Genomic_DNA"/>
</dbReference>
<evidence type="ECO:0000313" key="1">
    <source>
        <dbReference type="EMBL" id="RML72099.1"/>
    </source>
</evidence>
<accession>A0A3M2Y7X4</accession>
<name>A0A3M2Y7X4_PSEYM</name>
<gene>
    <name evidence="1" type="ORF">APX70_200121</name>
</gene>
<proteinExistence type="predicted"/>
<reference evidence="1 2" key="1">
    <citation type="submission" date="2018-08" db="EMBL/GenBank/DDBJ databases">
        <title>Recombination of ecologically and evolutionarily significant loci maintains genetic cohesion in the Pseudomonas syringae species complex.</title>
        <authorList>
            <person name="Dillon M."/>
            <person name="Thakur S."/>
            <person name="Almeida R.N.D."/>
            <person name="Weir B.S."/>
            <person name="Guttman D.S."/>
        </authorList>
    </citation>
    <scope>NUCLEOTIDE SEQUENCE [LARGE SCALE GENOMIC DNA]</scope>
    <source>
        <strain evidence="1 2">88_10</strain>
    </source>
</reference>
<dbReference type="AlphaFoldDB" id="A0A3M2Y7X4"/>
<comment type="caution">
    <text evidence="1">The sequence shown here is derived from an EMBL/GenBank/DDBJ whole genome shotgun (WGS) entry which is preliminary data.</text>
</comment>
<dbReference type="Proteomes" id="UP000282378">
    <property type="component" value="Unassembled WGS sequence"/>
</dbReference>